<feature type="compositionally biased region" description="Low complexity" evidence="9">
    <location>
        <begin position="725"/>
        <end position="737"/>
    </location>
</feature>
<evidence type="ECO:0000256" key="2">
    <source>
        <dbReference type="ARBA" id="ARBA00022705"/>
    </source>
</evidence>
<feature type="compositionally biased region" description="Low complexity" evidence="9">
    <location>
        <begin position="673"/>
        <end position="687"/>
    </location>
</feature>
<evidence type="ECO:0000256" key="5">
    <source>
        <dbReference type="ARBA" id="ARBA00023125"/>
    </source>
</evidence>
<evidence type="ECO:0000256" key="9">
    <source>
        <dbReference type="SAM" id="MobiDB-lite"/>
    </source>
</evidence>
<protein>
    <submittedName>
        <fullName evidence="11">Chromosome transmission fidelity factor</fullName>
    </submittedName>
</protein>
<dbReference type="GO" id="GO:0016887">
    <property type="term" value="F:ATP hydrolysis activity"/>
    <property type="evidence" value="ECO:0007669"/>
    <property type="project" value="InterPro"/>
</dbReference>
<evidence type="ECO:0000313" key="12">
    <source>
        <dbReference type="Proteomes" id="UP000241769"/>
    </source>
</evidence>
<dbReference type="Pfam" id="PF00004">
    <property type="entry name" value="AAA"/>
    <property type="match status" value="1"/>
</dbReference>
<evidence type="ECO:0000259" key="10">
    <source>
        <dbReference type="SMART" id="SM00382"/>
    </source>
</evidence>
<keyword evidence="2" id="KW-0235">DNA replication</keyword>
<feature type="compositionally biased region" description="Basic and acidic residues" evidence="9">
    <location>
        <begin position="659"/>
        <end position="672"/>
    </location>
</feature>
<dbReference type="CDD" id="cd00009">
    <property type="entry name" value="AAA"/>
    <property type="match status" value="1"/>
</dbReference>
<dbReference type="SUPFAM" id="SSF52540">
    <property type="entry name" value="P-loop containing nucleoside triphosphate hydrolases"/>
    <property type="match status" value="1"/>
</dbReference>
<dbReference type="OrthoDB" id="2195431at2759"/>
<organism evidence="11 12">
    <name type="scientific">Planoprotostelium fungivorum</name>
    <dbReference type="NCBI Taxonomy" id="1890364"/>
    <lineage>
        <taxon>Eukaryota</taxon>
        <taxon>Amoebozoa</taxon>
        <taxon>Evosea</taxon>
        <taxon>Variosea</taxon>
        <taxon>Cavosteliida</taxon>
        <taxon>Cavosteliaceae</taxon>
        <taxon>Planoprotostelium</taxon>
    </lineage>
</organism>
<accession>A0A2P6N6P5</accession>
<gene>
    <name evidence="11" type="ORF">PROFUN_12814</name>
</gene>
<feature type="region of interest" description="Disordered" evidence="9">
    <location>
        <begin position="1"/>
        <end position="53"/>
    </location>
</feature>
<keyword evidence="5" id="KW-0238">DNA-binding</keyword>
<dbReference type="InterPro" id="IPR003959">
    <property type="entry name" value="ATPase_AAA_core"/>
</dbReference>
<dbReference type="InterPro" id="IPR027417">
    <property type="entry name" value="P-loop_NTPase"/>
</dbReference>
<dbReference type="InParanoid" id="A0A2P6N6P5"/>
<dbReference type="Gene3D" id="1.10.8.60">
    <property type="match status" value="1"/>
</dbReference>
<name>A0A2P6N6P5_9EUKA</name>
<dbReference type="InterPro" id="IPR047854">
    <property type="entry name" value="RFC_lid"/>
</dbReference>
<comment type="subcellular location">
    <subcellularLocation>
        <location evidence="1">Nucleus</location>
    </subcellularLocation>
</comment>
<sequence>MSKRKASNSPNEENGEIETVSLLNRGSPISKRAKTTITPKKDQTKKPSSYSHIDHARDAICSTSESGERTYISLREKPSVSMKTFRKSGQLLATPINDLLDQMTNERIEKAYQKVQEAEKIAAGKQTFRKQKTASASNQMWVDKYKPTRFMELLSSEQSNRAVLQWLKNWDETVFGTQAGKLPTPPASKILLLSGPPGAGKTTLAHVVAKHCGYKSVEINASDDRTTKVFEGKVRDAVEMKANWIGGNKPNCLIIDEIDGIHEGNEGESAVNVLLSLLREDKEEPTDNPDKKKKKSRLQLSRPIICICNNQYAPSLRKLRTAVTVFDLDKPTPTRLIQRLKEVCMAEGVRVDQSTLLSLCELNECDVRSCLHSLQFLAAKHSTITSSHIVDTSVGLKDIPRNIFELWQSIFQKQSKVGSVLGRLLAQKRREGDKDKENNSQLRNLTVGLNNSASDLKRVMEGCHEHFLRVNYIDPMITKTVETYDWMIFFEEMSGGAHGSWELSKYSTTAPLAIHNLCSTASQFSSKFPTVDRNFRTKRNENRATVKTFLHDLQPAIHSSYTHDILFLDFIEPLLHILQPTKLQINPSLLTPQEREEINQLIRFMSAYNVRYKTKREADKLVYVMEPSLENLLPWEGSNRKSVEFSGRDGMKEFISSEMNREKFKKKTEIETPKTPSTTNQKTTPTKENSPSKGRLWGSPPEKKNKPNPPVGQVKDFFGRPLQPASPSTPKKAAAARVVEEKEKTSFKYRFQEGFTNAVRRTVYMKDL</sequence>
<dbReference type="PANTHER" id="PTHR46765">
    <property type="entry name" value="P-LOOP CONTAINING NUCLEOSIDE TRIPHOSPHATE HYDROLASES SUPERFAMILY PROTEIN"/>
    <property type="match status" value="1"/>
</dbReference>
<reference evidence="11 12" key="1">
    <citation type="journal article" date="2018" name="Genome Biol. Evol.">
        <title>Multiple Roots of Fruiting Body Formation in Amoebozoa.</title>
        <authorList>
            <person name="Hillmann F."/>
            <person name="Forbes G."/>
            <person name="Novohradska S."/>
            <person name="Ferling I."/>
            <person name="Riege K."/>
            <person name="Groth M."/>
            <person name="Westermann M."/>
            <person name="Marz M."/>
            <person name="Spaller T."/>
            <person name="Winckler T."/>
            <person name="Schaap P."/>
            <person name="Glockner G."/>
        </authorList>
    </citation>
    <scope>NUCLEOTIDE SEQUENCE [LARGE SCALE GENOMIC DNA]</scope>
    <source>
        <strain evidence="11 12">Jena</strain>
    </source>
</reference>
<evidence type="ECO:0000256" key="3">
    <source>
        <dbReference type="ARBA" id="ARBA00022741"/>
    </source>
</evidence>
<evidence type="ECO:0000256" key="6">
    <source>
        <dbReference type="ARBA" id="ARBA00023242"/>
    </source>
</evidence>
<dbReference type="GO" id="GO:0005634">
    <property type="term" value="C:nucleus"/>
    <property type="evidence" value="ECO:0007669"/>
    <property type="project" value="UniProtKB-SubCell"/>
</dbReference>
<dbReference type="Gene3D" id="3.40.50.300">
    <property type="entry name" value="P-loop containing nucleotide triphosphate hydrolases"/>
    <property type="match status" value="1"/>
</dbReference>
<dbReference type="InterPro" id="IPR053016">
    <property type="entry name" value="CTF18-RFC_complex"/>
</dbReference>
<evidence type="ECO:0000313" key="11">
    <source>
        <dbReference type="EMBL" id="PRP79624.1"/>
    </source>
</evidence>
<comment type="similarity">
    <text evidence="8">Belongs to the activator 1 small subunits family. CTF18 subfamily.</text>
</comment>
<dbReference type="EMBL" id="MDYQ01000177">
    <property type="protein sequence ID" value="PRP79624.1"/>
    <property type="molecule type" value="Genomic_DNA"/>
</dbReference>
<keyword evidence="7" id="KW-0131">Cell cycle</keyword>
<keyword evidence="4" id="KW-0067">ATP-binding</keyword>
<comment type="caution">
    <text evidence="11">The sequence shown here is derived from an EMBL/GenBank/DDBJ whole genome shotgun (WGS) entry which is preliminary data.</text>
</comment>
<feature type="domain" description="AAA+ ATPase" evidence="10">
    <location>
        <begin position="187"/>
        <end position="332"/>
    </location>
</feature>
<proteinExistence type="inferred from homology"/>
<dbReference type="STRING" id="1890364.A0A2P6N6P5"/>
<dbReference type="Proteomes" id="UP000241769">
    <property type="component" value="Unassembled WGS sequence"/>
</dbReference>
<dbReference type="GO" id="GO:0005524">
    <property type="term" value="F:ATP binding"/>
    <property type="evidence" value="ECO:0007669"/>
    <property type="project" value="UniProtKB-KW"/>
</dbReference>
<dbReference type="FunCoup" id="A0A2P6N6P5">
    <property type="interactions" value="581"/>
</dbReference>
<keyword evidence="6" id="KW-0539">Nucleus</keyword>
<evidence type="ECO:0000256" key="4">
    <source>
        <dbReference type="ARBA" id="ARBA00022840"/>
    </source>
</evidence>
<keyword evidence="3" id="KW-0547">Nucleotide-binding</keyword>
<dbReference type="GO" id="GO:0003677">
    <property type="term" value="F:DNA binding"/>
    <property type="evidence" value="ECO:0007669"/>
    <property type="project" value="UniProtKB-KW"/>
</dbReference>
<dbReference type="SMART" id="SM00382">
    <property type="entry name" value="AAA"/>
    <property type="match status" value="1"/>
</dbReference>
<evidence type="ECO:0000256" key="8">
    <source>
        <dbReference type="ARBA" id="ARBA00043975"/>
    </source>
</evidence>
<feature type="region of interest" description="Disordered" evidence="9">
    <location>
        <begin position="656"/>
        <end position="737"/>
    </location>
</feature>
<dbReference type="AlphaFoldDB" id="A0A2P6N6P5"/>
<keyword evidence="12" id="KW-1185">Reference proteome</keyword>
<dbReference type="CDD" id="cd18140">
    <property type="entry name" value="HLD_clamp_RFC"/>
    <property type="match status" value="1"/>
</dbReference>
<dbReference type="PANTHER" id="PTHR46765:SF1">
    <property type="entry name" value="P-LOOP CONTAINING NUCLEOSIDE TRIPHOSPHATE HYDROLASES SUPERFAMILY PROTEIN"/>
    <property type="match status" value="1"/>
</dbReference>
<dbReference type="InterPro" id="IPR003593">
    <property type="entry name" value="AAA+_ATPase"/>
</dbReference>
<dbReference type="GO" id="GO:0006260">
    <property type="term" value="P:DNA replication"/>
    <property type="evidence" value="ECO:0007669"/>
    <property type="project" value="UniProtKB-KW"/>
</dbReference>
<evidence type="ECO:0000256" key="1">
    <source>
        <dbReference type="ARBA" id="ARBA00004123"/>
    </source>
</evidence>
<evidence type="ECO:0000256" key="7">
    <source>
        <dbReference type="ARBA" id="ARBA00023306"/>
    </source>
</evidence>